<feature type="region of interest" description="Disordered" evidence="1">
    <location>
        <begin position="57"/>
        <end position="87"/>
    </location>
</feature>
<comment type="caution">
    <text evidence="2">The sequence shown here is derived from an EMBL/GenBank/DDBJ whole genome shotgun (WGS) entry which is preliminary data.</text>
</comment>
<feature type="compositionally biased region" description="Low complexity" evidence="1">
    <location>
        <begin position="77"/>
        <end position="87"/>
    </location>
</feature>
<gene>
    <name evidence="2" type="ORF">NW766_001989</name>
</gene>
<dbReference type="Proteomes" id="UP001152130">
    <property type="component" value="Unassembled WGS sequence"/>
</dbReference>
<proteinExistence type="predicted"/>
<reference evidence="2" key="1">
    <citation type="submission" date="2022-10" db="EMBL/GenBank/DDBJ databases">
        <title>Fusarium specimens isolated from Avocado Roots.</title>
        <authorList>
            <person name="Stajich J."/>
            <person name="Roper C."/>
            <person name="Heimlech-Rivalta G."/>
        </authorList>
    </citation>
    <scope>NUCLEOTIDE SEQUENCE</scope>
    <source>
        <strain evidence="2">CF00143</strain>
    </source>
</reference>
<sequence length="150" mass="16995">MCILLQTYVVLEKPAKAFNCLRAVFTPLPEGGFSRKAMAETSLSARLQMSTILAERDRNNVAPAKPDQGALNYQDNQTQTQIQTQTSSTRYKASASLESSERIPVQRIIENRYEYHFVKPSDHTIGTCEENGHGYLGVRQNYNKPCEYCR</sequence>
<evidence type="ECO:0000313" key="2">
    <source>
        <dbReference type="EMBL" id="KAJ4020502.1"/>
    </source>
</evidence>
<evidence type="ECO:0000313" key="3">
    <source>
        <dbReference type="Proteomes" id="UP001152130"/>
    </source>
</evidence>
<keyword evidence="3" id="KW-1185">Reference proteome</keyword>
<protein>
    <submittedName>
        <fullName evidence="2">Uncharacterized protein</fullName>
    </submittedName>
</protein>
<name>A0A9W8PWM1_9HYPO</name>
<organism evidence="2 3">
    <name type="scientific">Fusarium irregulare</name>
    <dbReference type="NCBI Taxonomy" id="2494466"/>
    <lineage>
        <taxon>Eukaryota</taxon>
        <taxon>Fungi</taxon>
        <taxon>Dikarya</taxon>
        <taxon>Ascomycota</taxon>
        <taxon>Pezizomycotina</taxon>
        <taxon>Sordariomycetes</taxon>
        <taxon>Hypocreomycetidae</taxon>
        <taxon>Hypocreales</taxon>
        <taxon>Nectriaceae</taxon>
        <taxon>Fusarium</taxon>
        <taxon>Fusarium incarnatum-equiseti species complex</taxon>
    </lineage>
</organism>
<dbReference type="AlphaFoldDB" id="A0A9W8PWM1"/>
<accession>A0A9W8PWM1</accession>
<evidence type="ECO:0000256" key="1">
    <source>
        <dbReference type="SAM" id="MobiDB-lite"/>
    </source>
</evidence>
<dbReference type="EMBL" id="JAPDHF010000003">
    <property type="protein sequence ID" value="KAJ4020502.1"/>
    <property type="molecule type" value="Genomic_DNA"/>
</dbReference>